<organism evidence="1 2">
    <name type="scientific">bacterium (Candidatus Blackallbacteria) CG17_big_fil_post_rev_8_21_14_2_50_48_46</name>
    <dbReference type="NCBI Taxonomy" id="2014261"/>
    <lineage>
        <taxon>Bacteria</taxon>
        <taxon>Candidatus Blackallbacteria</taxon>
    </lineage>
</organism>
<dbReference type="Proteomes" id="UP000231019">
    <property type="component" value="Unassembled WGS sequence"/>
</dbReference>
<evidence type="ECO:0008006" key="3">
    <source>
        <dbReference type="Google" id="ProtNLM"/>
    </source>
</evidence>
<proteinExistence type="predicted"/>
<evidence type="ECO:0000313" key="1">
    <source>
        <dbReference type="EMBL" id="PIW18954.1"/>
    </source>
</evidence>
<dbReference type="PROSITE" id="PS51257">
    <property type="entry name" value="PROKAR_LIPOPROTEIN"/>
    <property type="match status" value="1"/>
</dbReference>
<reference evidence="1 2" key="1">
    <citation type="submission" date="2017-09" db="EMBL/GenBank/DDBJ databases">
        <title>Depth-based differentiation of microbial function through sediment-hosted aquifers and enrichment of novel symbionts in the deep terrestrial subsurface.</title>
        <authorList>
            <person name="Probst A.J."/>
            <person name="Ladd B."/>
            <person name="Jarett J.K."/>
            <person name="Geller-Mcgrath D.E."/>
            <person name="Sieber C.M."/>
            <person name="Emerson J.B."/>
            <person name="Anantharaman K."/>
            <person name="Thomas B.C."/>
            <person name="Malmstrom R."/>
            <person name="Stieglmeier M."/>
            <person name="Klingl A."/>
            <person name="Woyke T."/>
            <person name="Ryan C.M."/>
            <person name="Banfield J.F."/>
        </authorList>
    </citation>
    <scope>NUCLEOTIDE SEQUENCE [LARGE SCALE GENOMIC DNA]</scope>
    <source>
        <strain evidence="1">CG17_big_fil_post_rev_8_21_14_2_50_48_46</strain>
    </source>
</reference>
<protein>
    <recommendedName>
        <fullName evidence="3">Lipoprotein</fullName>
    </recommendedName>
</protein>
<name>A0A2M7GA34_9BACT</name>
<dbReference type="EMBL" id="PFFQ01000006">
    <property type="protein sequence ID" value="PIW18954.1"/>
    <property type="molecule type" value="Genomic_DNA"/>
</dbReference>
<dbReference type="AlphaFoldDB" id="A0A2M7GA34"/>
<comment type="caution">
    <text evidence="1">The sequence shown here is derived from an EMBL/GenBank/DDBJ whole genome shotgun (WGS) entry which is preliminary data.</text>
</comment>
<evidence type="ECO:0000313" key="2">
    <source>
        <dbReference type="Proteomes" id="UP000231019"/>
    </source>
</evidence>
<accession>A0A2M7GA34</accession>
<sequence length="203" mass="23170">MASAKLKGMIYRFLSFCALLSLLGSCYSLEMVLEDPVPPDTREAELCLETLPTETALSTEEAEAFQNLLLRQFPRELRLNLSPGKNCSHDLRLLSQGQALATENEPPLILKTRVRLRELKEMNPTYPLGWPGPQNRSAQIEMQMRLGFELWQKSGPKRLQASEVTESGKGNLSDRAELLARLQEKLLQKSLLELQPRYRYLIR</sequence>
<gene>
    <name evidence="1" type="ORF">COW36_02260</name>
</gene>